<keyword evidence="7" id="KW-1185">Reference proteome</keyword>
<sequence length="386" mass="39708">MTRTPPAAARPVMPVLSSLERDFGDRGPLAGRRVAAALNVTPEAGGLVRVLVAGGARVTVVSSKTTTFDAGAAKEMTELGAEVWAAPVQQSAATARAVLTAAPDLVLDNGEFARLWSRTPQPPPVTGGTAHSRNAVKNLGALGGDLPFPLLSVFGSPLKAAVETAHGTGQAALRGLLDAGVLLAGKNVLVVGFGVTGRAVADYARGCHGRVAVAEVSPVAALRAVYEGHRLVPLDQGLPAADVVLTVTDSARVLTLERLRALKDGAVVGGIGHSREEIDRAALDGAATERRAGPGRITYLLDGKHLTLLEGPGHNHVFAGINPPEMMDVSLALHALCLAHLAGLGTTRLPRRLLPVPDAVDAEVARRKLTALGHDWPAAAEEGSTG</sequence>
<gene>
    <name evidence="6" type="ORF">AC230_20710</name>
</gene>
<dbReference type="InterPro" id="IPR036291">
    <property type="entry name" value="NAD(P)-bd_dom_sf"/>
</dbReference>
<dbReference type="EMBL" id="LFXA01000013">
    <property type="protein sequence ID" value="KNB50847.1"/>
    <property type="molecule type" value="Genomic_DNA"/>
</dbReference>
<comment type="cofactor">
    <cofactor evidence="1">
        <name>NAD(+)</name>
        <dbReference type="ChEBI" id="CHEBI:57540"/>
    </cofactor>
</comment>
<dbReference type="GO" id="GO:0005829">
    <property type="term" value="C:cytosol"/>
    <property type="evidence" value="ECO:0007669"/>
    <property type="project" value="TreeGrafter"/>
</dbReference>
<dbReference type="RefSeq" id="WP_049717763.1">
    <property type="nucleotide sequence ID" value="NZ_LFXA01000013.1"/>
</dbReference>
<dbReference type="SMART" id="SM00996">
    <property type="entry name" value="AdoHcyase"/>
    <property type="match status" value="1"/>
</dbReference>
<dbReference type="SUPFAM" id="SSF52283">
    <property type="entry name" value="Formate/glycerate dehydrogenase catalytic domain-like"/>
    <property type="match status" value="1"/>
</dbReference>
<dbReference type="Gene3D" id="3.40.50.1480">
    <property type="entry name" value="Adenosylhomocysteinase-like"/>
    <property type="match status" value="1"/>
</dbReference>
<dbReference type="OrthoDB" id="5184085at2"/>
<dbReference type="InterPro" id="IPR000043">
    <property type="entry name" value="Adenosylhomocysteinase-like"/>
</dbReference>
<dbReference type="InterPro" id="IPR015878">
    <property type="entry name" value="Ado_hCys_hydrolase_NAD-bd"/>
</dbReference>
<dbReference type="PATRIC" id="fig|1678637.3.peg.4437"/>
<evidence type="ECO:0000313" key="7">
    <source>
        <dbReference type="Proteomes" id="UP000037288"/>
    </source>
</evidence>
<proteinExistence type="inferred from homology"/>
<dbReference type="STRING" id="1678637.AC230_20710"/>
<organism evidence="6 7">
    <name type="scientific">Streptomyces caatingaensis</name>
    <dbReference type="NCBI Taxonomy" id="1678637"/>
    <lineage>
        <taxon>Bacteria</taxon>
        <taxon>Bacillati</taxon>
        <taxon>Actinomycetota</taxon>
        <taxon>Actinomycetes</taxon>
        <taxon>Kitasatosporales</taxon>
        <taxon>Streptomycetaceae</taxon>
        <taxon>Streptomyces</taxon>
    </lineage>
</organism>
<dbReference type="AlphaFoldDB" id="A0A0K9XDX1"/>
<dbReference type="GO" id="GO:0004013">
    <property type="term" value="F:adenosylhomocysteinase activity"/>
    <property type="evidence" value="ECO:0007669"/>
    <property type="project" value="TreeGrafter"/>
</dbReference>
<dbReference type="GO" id="GO:0033353">
    <property type="term" value="P:S-adenosylmethionine cycle"/>
    <property type="evidence" value="ECO:0007669"/>
    <property type="project" value="TreeGrafter"/>
</dbReference>
<reference evidence="7" key="1">
    <citation type="submission" date="2015-07" db="EMBL/GenBank/DDBJ databases">
        <title>Draft genome sequence of Streptomyces sp. CMAA 1322, a bacterium isolated from Caatinga biome, from dry forest semiarid of Brazil.</title>
        <authorList>
            <person name="Santos S.N."/>
            <person name="Gacesa R."/>
            <person name="Taketani R.G."/>
            <person name="Long P.F."/>
            <person name="Melo I.S."/>
        </authorList>
    </citation>
    <scope>NUCLEOTIDE SEQUENCE [LARGE SCALE GENOMIC DNA]</scope>
    <source>
        <strain evidence="7">CMAA 1322</strain>
    </source>
</reference>
<evidence type="ECO:0000256" key="3">
    <source>
        <dbReference type="ARBA" id="ARBA00022563"/>
    </source>
</evidence>
<dbReference type="GO" id="GO:0006730">
    <property type="term" value="P:one-carbon metabolic process"/>
    <property type="evidence" value="ECO:0007669"/>
    <property type="project" value="UniProtKB-KW"/>
</dbReference>
<dbReference type="SUPFAM" id="SSF51735">
    <property type="entry name" value="NAD(P)-binding Rossmann-fold domains"/>
    <property type="match status" value="1"/>
</dbReference>
<name>A0A0K9XDX1_9ACTN</name>
<accession>A0A0K9XDX1</accession>
<dbReference type="InterPro" id="IPR042172">
    <property type="entry name" value="Adenosylhomocyst_ase-like_sf"/>
</dbReference>
<dbReference type="Pfam" id="PF00670">
    <property type="entry name" value="AdoHcyase_NAD"/>
    <property type="match status" value="1"/>
</dbReference>
<evidence type="ECO:0000313" key="6">
    <source>
        <dbReference type="EMBL" id="KNB50847.1"/>
    </source>
</evidence>
<comment type="similarity">
    <text evidence="2">Belongs to the adenosylhomocysteinase family.</text>
</comment>
<keyword evidence="3" id="KW-0554">One-carbon metabolism</keyword>
<feature type="domain" description="S-adenosyl-L-homocysteine hydrolase NAD binding" evidence="5">
    <location>
        <begin position="164"/>
        <end position="321"/>
    </location>
</feature>
<dbReference type="Proteomes" id="UP000037288">
    <property type="component" value="Unassembled WGS sequence"/>
</dbReference>
<dbReference type="SMART" id="SM00997">
    <property type="entry name" value="AdoHcyase_NAD"/>
    <property type="match status" value="1"/>
</dbReference>
<dbReference type="Gene3D" id="3.40.50.720">
    <property type="entry name" value="NAD(P)-binding Rossmann-like Domain"/>
    <property type="match status" value="1"/>
</dbReference>
<evidence type="ECO:0000256" key="1">
    <source>
        <dbReference type="ARBA" id="ARBA00001911"/>
    </source>
</evidence>
<evidence type="ECO:0000256" key="2">
    <source>
        <dbReference type="ARBA" id="ARBA00007122"/>
    </source>
</evidence>
<comment type="caution">
    <text evidence="6">The sequence shown here is derived from an EMBL/GenBank/DDBJ whole genome shotgun (WGS) entry which is preliminary data.</text>
</comment>
<evidence type="ECO:0000256" key="4">
    <source>
        <dbReference type="ARBA" id="ARBA00023027"/>
    </source>
</evidence>
<keyword evidence="4" id="KW-0520">NAD</keyword>
<protein>
    <recommendedName>
        <fullName evidence="5">S-adenosyl-L-homocysteine hydrolase NAD binding domain-containing protein</fullName>
    </recommendedName>
</protein>
<evidence type="ECO:0000259" key="5">
    <source>
        <dbReference type="SMART" id="SM00997"/>
    </source>
</evidence>
<dbReference type="PANTHER" id="PTHR23420:SF0">
    <property type="entry name" value="ADENOSYLHOMOCYSTEINASE"/>
    <property type="match status" value="1"/>
</dbReference>
<dbReference type="PANTHER" id="PTHR23420">
    <property type="entry name" value="ADENOSYLHOMOCYSTEINASE"/>
    <property type="match status" value="1"/>
</dbReference>